<organism evidence="1">
    <name type="scientific">Anguilla anguilla</name>
    <name type="common">European freshwater eel</name>
    <name type="synonym">Muraena anguilla</name>
    <dbReference type="NCBI Taxonomy" id="7936"/>
    <lineage>
        <taxon>Eukaryota</taxon>
        <taxon>Metazoa</taxon>
        <taxon>Chordata</taxon>
        <taxon>Craniata</taxon>
        <taxon>Vertebrata</taxon>
        <taxon>Euteleostomi</taxon>
        <taxon>Actinopterygii</taxon>
        <taxon>Neopterygii</taxon>
        <taxon>Teleostei</taxon>
        <taxon>Anguilliformes</taxon>
        <taxon>Anguillidae</taxon>
        <taxon>Anguilla</taxon>
    </lineage>
</organism>
<dbReference type="AlphaFoldDB" id="A0A0E9UHX4"/>
<evidence type="ECO:0000313" key="1">
    <source>
        <dbReference type="EMBL" id="JAH64603.1"/>
    </source>
</evidence>
<accession>A0A0E9UHX4</accession>
<reference evidence="1" key="1">
    <citation type="submission" date="2014-11" db="EMBL/GenBank/DDBJ databases">
        <authorList>
            <person name="Amaro Gonzalez C."/>
        </authorList>
    </citation>
    <scope>NUCLEOTIDE SEQUENCE</scope>
</reference>
<reference evidence="1" key="2">
    <citation type="journal article" date="2015" name="Fish Shellfish Immunol.">
        <title>Early steps in the European eel (Anguilla anguilla)-Vibrio vulnificus interaction in the gills: Role of the RtxA13 toxin.</title>
        <authorList>
            <person name="Callol A."/>
            <person name="Pajuelo D."/>
            <person name="Ebbesson L."/>
            <person name="Teles M."/>
            <person name="MacKenzie S."/>
            <person name="Amaro C."/>
        </authorList>
    </citation>
    <scope>NUCLEOTIDE SEQUENCE</scope>
</reference>
<name>A0A0E9UHX4_ANGAN</name>
<sequence length="54" mass="6348">MIVPHFHLHPRFIKVYSFSKYWYVNMSSALDVSSFYASSRPCTVEFGTKTFFCS</sequence>
<protein>
    <submittedName>
        <fullName evidence="1">Uncharacterized protein</fullName>
    </submittedName>
</protein>
<proteinExistence type="predicted"/>
<dbReference type="EMBL" id="GBXM01043974">
    <property type="protein sequence ID" value="JAH64603.1"/>
    <property type="molecule type" value="Transcribed_RNA"/>
</dbReference>